<protein>
    <submittedName>
        <fullName evidence="2">Uncharacterized protein</fullName>
    </submittedName>
</protein>
<evidence type="ECO:0000313" key="1">
    <source>
        <dbReference type="Proteomes" id="UP000694866"/>
    </source>
</evidence>
<dbReference type="KEGG" id="fas:105267894"/>
<gene>
    <name evidence="2" type="primary">LOC105267894</name>
</gene>
<accession>A0A9R1T8G6</accession>
<proteinExistence type="predicted"/>
<dbReference type="RefSeq" id="XP_011305344.1">
    <property type="nucleotide sequence ID" value="XM_011307042.1"/>
</dbReference>
<organism evidence="1 2">
    <name type="scientific">Fopius arisanus</name>
    <dbReference type="NCBI Taxonomy" id="64838"/>
    <lineage>
        <taxon>Eukaryota</taxon>
        <taxon>Metazoa</taxon>
        <taxon>Ecdysozoa</taxon>
        <taxon>Arthropoda</taxon>
        <taxon>Hexapoda</taxon>
        <taxon>Insecta</taxon>
        <taxon>Pterygota</taxon>
        <taxon>Neoptera</taxon>
        <taxon>Endopterygota</taxon>
        <taxon>Hymenoptera</taxon>
        <taxon>Apocrita</taxon>
        <taxon>Ichneumonoidea</taxon>
        <taxon>Braconidae</taxon>
        <taxon>Opiinae</taxon>
        <taxon>Fopius</taxon>
    </lineage>
</organism>
<name>A0A9R1T8G6_9HYME</name>
<dbReference type="OrthoDB" id="9445768at2759"/>
<dbReference type="Proteomes" id="UP000694866">
    <property type="component" value="Unplaced"/>
</dbReference>
<evidence type="ECO:0000313" key="2">
    <source>
        <dbReference type="RefSeq" id="XP_011305344.1"/>
    </source>
</evidence>
<dbReference type="AlphaFoldDB" id="A0A9R1T8G6"/>
<reference evidence="2" key="1">
    <citation type="submission" date="2025-08" db="UniProtKB">
        <authorList>
            <consortium name="RefSeq"/>
        </authorList>
    </citation>
    <scope>IDENTIFICATION</scope>
    <source>
        <strain evidence="2">USDA-PBARC FA_bdor</strain>
        <tissue evidence="2">Whole organism</tissue>
    </source>
</reference>
<sequence>MDTEEVDPGDILGEFSLEDTYDHLQEVHKELQCLLEQLMNVASNNNVGILLSSTTPESIESKQCVFLRSLIKNSSDLNIKAEPMNNTSDLYEQLIQELYDEIKRAESLETTFKEDVRTIKNEINYLKNEKNCLQWMKEACIGANEDGANSTYDTEITLATRMFAQVKEDLGKLVAATTMNNENFQNVLADLTSSHIKGGNEVYIDVDPQSVDCVHFLIDADIAVYHRNDNHKVRLMDLI</sequence>
<dbReference type="GeneID" id="105267894"/>
<keyword evidence="1" id="KW-1185">Reference proteome</keyword>